<dbReference type="PANTHER" id="PTHR10110">
    <property type="entry name" value="SODIUM/HYDROGEN EXCHANGER"/>
    <property type="match status" value="1"/>
</dbReference>
<feature type="transmembrane region" description="Helical" evidence="12">
    <location>
        <begin position="387"/>
        <end position="407"/>
    </location>
</feature>
<dbReference type="EMBL" id="JBHTJV010000025">
    <property type="protein sequence ID" value="MFD0917680.1"/>
    <property type="molecule type" value="Genomic_DNA"/>
</dbReference>
<keyword evidence="3" id="KW-0813">Transport</keyword>
<keyword evidence="11" id="KW-0739">Sodium transport</keyword>
<keyword evidence="15" id="KW-1185">Reference proteome</keyword>
<keyword evidence="9" id="KW-0406">Ion transport</keyword>
<feature type="transmembrane region" description="Helical" evidence="12">
    <location>
        <begin position="135"/>
        <end position="154"/>
    </location>
</feature>
<feature type="domain" description="Cation/H+ exchanger transmembrane" evidence="13">
    <location>
        <begin position="15"/>
        <end position="412"/>
    </location>
</feature>
<feature type="transmembrane region" description="Helical" evidence="12">
    <location>
        <begin position="69"/>
        <end position="89"/>
    </location>
</feature>
<keyword evidence="8" id="KW-0915">Sodium</keyword>
<feature type="transmembrane region" description="Helical" evidence="12">
    <location>
        <begin position="361"/>
        <end position="381"/>
    </location>
</feature>
<dbReference type="PANTHER" id="PTHR10110:SF195">
    <property type="entry name" value="NA(+)_H(+) ANTIPORTER NHAS2"/>
    <property type="match status" value="1"/>
</dbReference>
<name>A0ABW3FHU4_9HYPH</name>
<keyword evidence="7 12" id="KW-1133">Transmembrane helix</keyword>
<evidence type="ECO:0000256" key="11">
    <source>
        <dbReference type="ARBA" id="ARBA00023201"/>
    </source>
</evidence>
<keyword evidence="5" id="KW-1003">Cell membrane</keyword>
<feature type="transmembrane region" description="Helical" evidence="12">
    <location>
        <begin position="101"/>
        <end position="123"/>
    </location>
</feature>
<keyword evidence="4" id="KW-0050">Antiport</keyword>
<sequence length="420" mass="44450">MTLSLFEIAALLLVLSSFFGWFNHTVLKLPHTIGLLVMALISSLVLLGVQKLFPALGITDTLQAAIGQIDFYATVMEGMLAFLLFAGALHVDFSFLRTQAWAIGLMATVGVILSTFIVGFGFYYLTGLLGVQVPLLWALVFGALISPTDPVAVLSLLKSINVPHALEAKIAGESLFNDGVGVVVFTILLAIAMGEGGAQVTALEVAELFFVEAIGGAVLGLVTGWIAYRAMAMMDDYTLEILITLGIVAGTYALALRLHLSGPIAVVLTGLLVGNRGARLGMSEETRSNLFGFWELIDEILNSVLFLLIGLEVLVIALDPSFGWVAGATIPLVLFARFISVSLPILLLSLRRNFTAGAIPVLTWGGLRGGISVALALSLPTMAHKPVMLAATYAVVLFSIIVQGLTVKPLVSATVDPTLV</sequence>
<dbReference type="Proteomes" id="UP001597101">
    <property type="component" value="Unassembled WGS sequence"/>
</dbReference>
<dbReference type="InterPro" id="IPR006153">
    <property type="entry name" value="Cation/H_exchanger_TM"/>
</dbReference>
<evidence type="ECO:0000256" key="9">
    <source>
        <dbReference type="ARBA" id="ARBA00023065"/>
    </source>
</evidence>
<dbReference type="Pfam" id="PF00999">
    <property type="entry name" value="Na_H_Exchanger"/>
    <property type="match status" value="1"/>
</dbReference>
<evidence type="ECO:0000256" key="6">
    <source>
        <dbReference type="ARBA" id="ARBA00022692"/>
    </source>
</evidence>
<dbReference type="InterPro" id="IPR018422">
    <property type="entry name" value="Cation/H_exchanger_CPA1"/>
</dbReference>
<feature type="transmembrane region" description="Helical" evidence="12">
    <location>
        <begin position="260"/>
        <end position="278"/>
    </location>
</feature>
<evidence type="ECO:0000256" key="3">
    <source>
        <dbReference type="ARBA" id="ARBA00022448"/>
    </source>
</evidence>
<organism evidence="14 15">
    <name type="scientific">Pseudahrensia aquimaris</name>
    <dbReference type="NCBI Taxonomy" id="744461"/>
    <lineage>
        <taxon>Bacteria</taxon>
        <taxon>Pseudomonadati</taxon>
        <taxon>Pseudomonadota</taxon>
        <taxon>Alphaproteobacteria</taxon>
        <taxon>Hyphomicrobiales</taxon>
        <taxon>Ahrensiaceae</taxon>
        <taxon>Pseudahrensia</taxon>
    </lineage>
</organism>
<evidence type="ECO:0000256" key="4">
    <source>
        <dbReference type="ARBA" id="ARBA00022449"/>
    </source>
</evidence>
<evidence type="ECO:0000256" key="2">
    <source>
        <dbReference type="ARBA" id="ARBA00007367"/>
    </source>
</evidence>
<accession>A0ABW3FHU4</accession>
<feature type="transmembrane region" description="Helical" evidence="12">
    <location>
        <begin position="175"/>
        <end position="193"/>
    </location>
</feature>
<feature type="transmembrane region" description="Helical" evidence="12">
    <location>
        <begin position="324"/>
        <end position="349"/>
    </location>
</feature>
<evidence type="ECO:0000259" key="13">
    <source>
        <dbReference type="Pfam" id="PF00999"/>
    </source>
</evidence>
<keyword evidence="6 12" id="KW-0812">Transmembrane</keyword>
<evidence type="ECO:0000256" key="7">
    <source>
        <dbReference type="ARBA" id="ARBA00022989"/>
    </source>
</evidence>
<evidence type="ECO:0000256" key="8">
    <source>
        <dbReference type="ARBA" id="ARBA00023053"/>
    </source>
</evidence>
<proteinExistence type="inferred from homology"/>
<comment type="caution">
    <text evidence="14">The sequence shown here is derived from an EMBL/GenBank/DDBJ whole genome shotgun (WGS) entry which is preliminary data.</text>
</comment>
<dbReference type="RefSeq" id="WP_377213535.1">
    <property type="nucleotide sequence ID" value="NZ_JBHTJV010000025.1"/>
</dbReference>
<feature type="transmembrane region" description="Helical" evidence="12">
    <location>
        <begin position="237"/>
        <end position="254"/>
    </location>
</feature>
<feature type="transmembrane region" description="Helical" evidence="12">
    <location>
        <begin position="29"/>
        <end position="49"/>
    </location>
</feature>
<evidence type="ECO:0000256" key="1">
    <source>
        <dbReference type="ARBA" id="ARBA00004651"/>
    </source>
</evidence>
<evidence type="ECO:0000256" key="5">
    <source>
        <dbReference type="ARBA" id="ARBA00022475"/>
    </source>
</evidence>
<protein>
    <submittedName>
        <fullName evidence="14">Cation:proton antiporter</fullName>
    </submittedName>
</protein>
<evidence type="ECO:0000256" key="10">
    <source>
        <dbReference type="ARBA" id="ARBA00023136"/>
    </source>
</evidence>
<feature type="transmembrane region" description="Helical" evidence="12">
    <location>
        <begin position="205"/>
        <end position="228"/>
    </location>
</feature>
<dbReference type="Gene3D" id="6.10.140.1330">
    <property type="match status" value="1"/>
</dbReference>
<gene>
    <name evidence="14" type="ORF">ACFQ14_14855</name>
</gene>
<evidence type="ECO:0000313" key="15">
    <source>
        <dbReference type="Proteomes" id="UP001597101"/>
    </source>
</evidence>
<feature type="transmembrane region" description="Helical" evidence="12">
    <location>
        <begin position="6"/>
        <end position="22"/>
    </location>
</feature>
<reference evidence="15" key="1">
    <citation type="journal article" date="2019" name="Int. J. Syst. Evol. Microbiol.">
        <title>The Global Catalogue of Microorganisms (GCM) 10K type strain sequencing project: providing services to taxonomists for standard genome sequencing and annotation.</title>
        <authorList>
            <consortium name="The Broad Institute Genomics Platform"/>
            <consortium name="The Broad Institute Genome Sequencing Center for Infectious Disease"/>
            <person name="Wu L."/>
            <person name="Ma J."/>
        </authorList>
    </citation>
    <scope>NUCLEOTIDE SEQUENCE [LARGE SCALE GENOMIC DNA]</scope>
    <source>
        <strain evidence="15">CCUG 60023</strain>
    </source>
</reference>
<evidence type="ECO:0000256" key="12">
    <source>
        <dbReference type="SAM" id="Phobius"/>
    </source>
</evidence>
<feature type="transmembrane region" description="Helical" evidence="12">
    <location>
        <begin position="299"/>
        <end position="318"/>
    </location>
</feature>
<comment type="similarity">
    <text evidence="2">Belongs to the monovalent cation:proton antiporter 1 (CPA1) transporter (TC 2.A.36) family.</text>
</comment>
<comment type="subcellular location">
    <subcellularLocation>
        <location evidence="1">Cell membrane</location>
        <topology evidence="1">Multi-pass membrane protein</topology>
    </subcellularLocation>
</comment>
<evidence type="ECO:0000313" key="14">
    <source>
        <dbReference type="EMBL" id="MFD0917680.1"/>
    </source>
</evidence>
<keyword evidence="10 12" id="KW-0472">Membrane</keyword>